<dbReference type="Proteomes" id="UP000053237">
    <property type="component" value="Unassembled WGS sequence"/>
</dbReference>
<organism evidence="7 8">
    <name type="scientific">Albugo candida</name>
    <dbReference type="NCBI Taxonomy" id="65357"/>
    <lineage>
        <taxon>Eukaryota</taxon>
        <taxon>Sar</taxon>
        <taxon>Stramenopiles</taxon>
        <taxon>Oomycota</taxon>
        <taxon>Peronosporomycetes</taxon>
        <taxon>Albuginales</taxon>
        <taxon>Albuginaceae</taxon>
        <taxon>Albugo</taxon>
    </lineage>
</organism>
<dbReference type="STRING" id="65357.A0A024GHA3"/>
<dbReference type="SUPFAM" id="SSF53092">
    <property type="entry name" value="Creatinase/prolidase N-terminal domain"/>
    <property type="match status" value="1"/>
</dbReference>
<evidence type="ECO:0000313" key="8">
    <source>
        <dbReference type="Proteomes" id="UP000053237"/>
    </source>
</evidence>
<evidence type="ECO:0000256" key="1">
    <source>
        <dbReference type="ARBA" id="ARBA00001936"/>
    </source>
</evidence>
<protein>
    <recommendedName>
        <fullName evidence="6">Aminopeptidase P N-terminal domain-containing protein</fullName>
    </recommendedName>
</protein>
<dbReference type="InterPro" id="IPR052433">
    <property type="entry name" value="X-Pro_dipept-like"/>
</dbReference>
<dbReference type="AlphaFoldDB" id="A0A024GHA3"/>
<dbReference type="SMART" id="SM01011">
    <property type="entry name" value="AMP_N"/>
    <property type="match status" value="1"/>
</dbReference>
<evidence type="ECO:0000256" key="3">
    <source>
        <dbReference type="ARBA" id="ARBA00022723"/>
    </source>
</evidence>
<dbReference type="GO" id="GO:0030145">
    <property type="term" value="F:manganese ion binding"/>
    <property type="evidence" value="ECO:0007669"/>
    <property type="project" value="InterPro"/>
</dbReference>
<sequence>MNHSVVPLLHRTQHLPALFGRFYAVSAAKSPFEVAPSELLPGLSKAEFRCRRKRFFEKLPNDSAFLLPAAEIKYSSNDIPYEFRQNSNFMYLTGLEQPDALAVFTKSQDKTEYLLFLPARDAIREQWDGERVGLDEAVHSLEADAAFEISTVQEKLPGILRHLKYIYVTRSRTGSIFLPPPVIQALNEIRGIQVSAGDVLIDSLRLIKSLEELDRMRLAADIASKGFRKMMHNCAEGMTELALASDFETTCKKHGALWNSFPCVVGSGRNAAVIHYLLKRKTLQKSEFVLVDAGCEVPGGYVSDITRTWPVNSTYSSARQTDLYNFILGVQEDCIQHLAQRVREKAPITLNDLHAFSVKRMIEGLQTFGIIEPSDPSTHSTLSDYHRYNPTHIGHYLGMDVHDTPSIPTSQAIQNGMVLTVEPGIYLPFNDELIPKEFRGFGVRIEDDIIIGRDDIEIITRDVPKKLDEMAELRHSHC</sequence>
<dbReference type="InParanoid" id="A0A024GHA3"/>
<reference evidence="7 8" key="1">
    <citation type="submission" date="2012-05" db="EMBL/GenBank/DDBJ databases">
        <title>Recombination and specialization in a pathogen metapopulation.</title>
        <authorList>
            <person name="Gardiner A."/>
            <person name="Kemen E."/>
            <person name="Schultz-Larsen T."/>
            <person name="MacLean D."/>
            <person name="Van Oosterhout C."/>
            <person name="Jones J.D.G."/>
        </authorList>
    </citation>
    <scope>NUCLEOTIDE SEQUENCE [LARGE SCALE GENOMIC DNA]</scope>
    <source>
        <strain evidence="7 8">Ac Nc2</strain>
    </source>
</reference>
<dbReference type="SUPFAM" id="SSF55920">
    <property type="entry name" value="Creatinase/aminopeptidase"/>
    <property type="match status" value="1"/>
</dbReference>
<keyword evidence="5" id="KW-0464">Manganese</keyword>
<dbReference type="OrthoDB" id="4215474at2759"/>
<dbReference type="EMBL" id="CAIX01000121">
    <property type="protein sequence ID" value="CCI46268.1"/>
    <property type="molecule type" value="Genomic_DNA"/>
</dbReference>
<dbReference type="GO" id="GO:0006508">
    <property type="term" value="P:proteolysis"/>
    <property type="evidence" value="ECO:0007669"/>
    <property type="project" value="TreeGrafter"/>
</dbReference>
<dbReference type="InterPro" id="IPR029149">
    <property type="entry name" value="Creatin/AminoP/Spt16_N"/>
</dbReference>
<feature type="domain" description="Aminopeptidase P N-terminal" evidence="6">
    <location>
        <begin position="43"/>
        <end position="177"/>
    </location>
</feature>
<dbReference type="GO" id="GO:0070006">
    <property type="term" value="F:metalloaminopeptidase activity"/>
    <property type="evidence" value="ECO:0007669"/>
    <property type="project" value="InterPro"/>
</dbReference>
<dbReference type="GO" id="GO:0005739">
    <property type="term" value="C:mitochondrion"/>
    <property type="evidence" value="ECO:0007669"/>
    <property type="project" value="TreeGrafter"/>
</dbReference>
<evidence type="ECO:0000313" key="7">
    <source>
        <dbReference type="EMBL" id="CCI46268.1"/>
    </source>
</evidence>
<evidence type="ECO:0000256" key="2">
    <source>
        <dbReference type="ARBA" id="ARBA00008766"/>
    </source>
</evidence>
<dbReference type="Gene3D" id="3.40.350.10">
    <property type="entry name" value="Creatinase/prolidase N-terminal domain"/>
    <property type="match status" value="1"/>
</dbReference>
<dbReference type="Pfam" id="PF05195">
    <property type="entry name" value="AMP_N"/>
    <property type="match status" value="1"/>
</dbReference>
<accession>A0A024GHA3</accession>
<dbReference type="InterPro" id="IPR007865">
    <property type="entry name" value="Aminopep_P_N"/>
</dbReference>
<dbReference type="PANTHER" id="PTHR43226:SF4">
    <property type="entry name" value="XAA-PRO AMINOPEPTIDASE 3"/>
    <property type="match status" value="1"/>
</dbReference>
<keyword evidence="8" id="KW-1185">Reference proteome</keyword>
<name>A0A024GHA3_9STRA</name>
<keyword evidence="3" id="KW-0479">Metal-binding</keyword>
<evidence type="ECO:0000256" key="4">
    <source>
        <dbReference type="ARBA" id="ARBA00022801"/>
    </source>
</evidence>
<comment type="caution">
    <text evidence="7">The sequence shown here is derived from an EMBL/GenBank/DDBJ whole genome shotgun (WGS) entry which is preliminary data.</text>
</comment>
<dbReference type="InterPro" id="IPR000994">
    <property type="entry name" value="Pept_M24"/>
</dbReference>
<evidence type="ECO:0000259" key="6">
    <source>
        <dbReference type="SMART" id="SM01011"/>
    </source>
</evidence>
<evidence type="ECO:0000256" key="5">
    <source>
        <dbReference type="ARBA" id="ARBA00023211"/>
    </source>
</evidence>
<dbReference type="InterPro" id="IPR036005">
    <property type="entry name" value="Creatinase/aminopeptidase-like"/>
</dbReference>
<dbReference type="Gene3D" id="3.90.230.10">
    <property type="entry name" value="Creatinase/methionine aminopeptidase superfamily"/>
    <property type="match status" value="1"/>
</dbReference>
<comment type="similarity">
    <text evidence="2">Belongs to the peptidase M24B family.</text>
</comment>
<comment type="cofactor">
    <cofactor evidence="1">
        <name>Mn(2+)</name>
        <dbReference type="ChEBI" id="CHEBI:29035"/>
    </cofactor>
</comment>
<keyword evidence="4" id="KW-0378">Hydrolase</keyword>
<proteinExistence type="inferred from homology"/>
<gene>
    <name evidence="7" type="ORF">BN9_071970</name>
</gene>
<dbReference type="PANTHER" id="PTHR43226">
    <property type="entry name" value="XAA-PRO AMINOPEPTIDASE 3"/>
    <property type="match status" value="1"/>
</dbReference>
<dbReference type="Pfam" id="PF00557">
    <property type="entry name" value="Peptidase_M24"/>
    <property type="match status" value="1"/>
</dbReference>